<keyword evidence="1 4" id="KW-0808">Transferase</keyword>
<dbReference type="CDD" id="cd04301">
    <property type="entry name" value="NAT_SF"/>
    <property type="match status" value="1"/>
</dbReference>
<reference evidence="5" key="1">
    <citation type="submission" date="2015-12" db="EMBL/GenBank/DDBJ databases">
        <authorList>
            <person name="Shamseldin A."/>
            <person name="Moawad H."/>
            <person name="Abd El-Rahim W.M."/>
            <person name="Sadowsky M.J."/>
        </authorList>
    </citation>
    <scope>NUCLEOTIDE SEQUENCE [LARGE SCALE GENOMIC DNA]</scope>
    <source>
        <strain evidence="5">JAM AC0309</strain>
    </source>
</reference>
<evidence type="ECO:0000313" key="4">
    <source>
        <dbReference type="EMBL" id="BAU32802.1"/>
    </source>
</evidence>
<dbReference type="PIRSF" id="PIRSF028520">
    <property type="entry name" value="UCP028520"/>
    <property type="match status" value="1"/>
</dbReference>
<dbReference type="InterPro" id="IPR016890">
    <property type="entry name" value="UCP028520"/>
</dbReference>
<name>A0A0U5CGT6_9MICO</name>
<dbReference type="AlphaFoldDB" id="A0A0U5CGT6"/>
<dbReference type="EMBL" id="AP017315">
    <property type="protein sequence ID" value="BAU32802.1"/>
    <property type="molecule type" value="Genomic_DNA"/>
</dbReference>
<reference evidence="4 5" key="2">
    <citation type="submission" date="2016-01" db="EMBL/GenBank/DDBJ databases">
        <title>Microcella alkaliphila JAM AC0309 whole genome shotgun sequence.</title>
        <authorList>
            <person name="Kurata A."/>
            <person name="Hirose Y."/>
            <person name="Kishimoto N."/>
            <person name="Kobayashi T."/>
        </authorList>
    </citation>
    <scope>NUCLEOTIDE SEQUENCE [LARGE SCALE GENOMIC DNA]</scope>
    <source>
        <strain evidence="4 5">JAM AC0309</strain>
    </source>
</reference>
<gene>
    <name evidence="4" type="ORF">MalAC0309_1957</name>
</gene>
<dbReference type="SUPFAM" id="SSF55729">
    <property type="entry name" value="Acyl-CoA N-acyltransferases (Nat)"/>
    <property type="match status" value="1"/>
</dbReference>
<dbReference type="OrthoDB" id="6182349at2"/>
<dbReference type="PANTHER" id="PTHR43877">
    <property type="entry name" value="AMINOALKYLPHOSPHONATE N-ACETYLTRANSFERASE-RELATED-RELATED"/>
    <property type="match status" value="1"/>
</dbReference>
<keyword evidence="2" id="KW-0012">Acyltransferase</keyword>
<dbReference type="RefSeq" id="WP_096422223.1">
    <property type="nucleotide sequence ID" value="NZ_AP017315.1"/>
</dbReference>
<dbReference type="InterPro" id="IPR000182">
    <property type="entry name" value="GNAT_dom"/>
</dbReference>
<dbReference type="InterPro" id="IPR016181">
    <property type="entry name" value="Acyl_CoA_acyltransferase"/>
</dbReference>
<organism evidence="4 5">
    <name type="scientific">Microcella alkaliphila</name>
    <dbReference type="NCBI Taxonomy" id="279828"/>
    <lineage>
        <taxon>Bacteria</taxon>
        <taxon>Bacillati</taxon>
        <taxon>Actinomycetota</taxon>
        <taxon>Actinomycetes</taxon>
        <taxon>Micrococcales</taxon>
        <taxon>Microbacteriaceae</taxon>
        <taxon>Microcella</taxon>
    </lineage>
</organism>
<dbReference type="KEGG" id="malk:MalAC0309_1957"/>
<evidence type="ECO:0000256" key="1">
    <source>
        <dbReference type="ARBA" id="ARBA00022679"/>
    </source>
</evidence>
<evidence type="ECO:0000259" key="3">
    <source>
        <dbReference type="PROSITE" id="PS51186"/>
    </source>
</evidence>
<evidence type="ECO:0000313" key="5">
    <source>
        <dbReference type="Proteomes" id="UP000218965"/>
    </source>
</evidence>
<dbReference type="Pfam" id="PF00583">
    <property type="entry name" value="Acetyltransf_1"/>
    <property type="match status" value="1"/>
</dbReference>
<dbReference type="PROSITE" id="PS51186">
    <property type="entry name" value="GNAT"/>
    <property type="match status" value="1"/>
</dbReference>
<accession>A0A0U5CGT6</accession>
<proteinExistence type="predicted"/>
<evidence type="ECO:0000256" key="2">
    <source>
        <dbReference type="ARBA" id="ARBA00023315"/>
    </source>
</evidence>
<feature type="domain" description="N-acetyltransferase" evidence="3">
    <location>
        <begin position="6"/>
        <end position="165"/>
    </location>
</feature>
<dbReference type="Proteomes" id="UP000218965">
    <property type="component" value="Chromosome"/>
</dbReference>
<sequence>MTSPTPTLRRLTAADADELTPLNDAASPAVPITAAAELARLITLAALPLGLERDGRLVGFVLALAPGAAYDSENYRFFEGRGVASLYVDRIVFAESERGAGLGQVLYAAVFDEARTRGFSEVTCEVNLDPPNPGSLAFHARLGFRQVGEQATKGGSVTVALLAAPVAQAAA</sequence>
<dbReference type="InterPro" id="IPR050832">
    <property type="entry name" value="Bact_Acetyltransf"/>
</dbReference>
<dbReference type="Gene3D" id="3.40.630.30">
    <property type="match status" value="1"/>
</dbReference>
<dbReference type="GO" id="GO:0016747">
    <property type="term" value="F:acyltransferase activity, transferring groups other than amino-acyl groups"/>
    <property type="evidence" value="ECO:0007669"/>
    <property type="project" value="InterPro"/>
</dbReference>
<protein>
    <submittedName>
        <fullName evidence="4">Putative acetyltransferase</fullName>
    </submittedName>
</protein>